<organism evidence="10">
    <name type="scientific">Dunaliella tertiolecta</name>
    <name type="common">Green alga</name>
    <dbReference type="NCBI Taxonomy" id="3047"/>
    <lineage>
        <taxon>Eukaryota</taxon>
        <taxon>Viridiplantae</taxon>
        <taxon>Chlorophyta</taxon>
        <taxon>core chlorophytes</taxon>
        <taxon>Chlorophyceae</taxon>
        <taxon>CS clade</taxon>
        <taxon>Chlamydomonadales</taxon>
        <taxon>Dunaliellaceae</taxon>
        <taxon>Dunaliella</taxon>
    </lineage>
</organism>
<evidence type="ECO:0000256" key="3">
    <source>
        <dbReference type="ARBA" id="ARBA00022692"/>
    </source>
</evidence>
<feature type="transmembrane region" description="Helical" evidence="9">
    <location>
        <begin position="153"/>
        <end position="174"/>
    </location>
</feature>
<protein>
    <recommendedName>
        <fullName evidence="7">Heme O synthase</fullName>
    </recommendedName>
</protein>
<evidence type="ECO:0000256" key="7">
    <source>
        <dbReference type="ARBA" id="ARBA00030253"/>
    </source>
</evidence>
<evidence type="ECO:0000256" key="4">
    <source>
        <dbReference type="ARBA" id="ARBA00022989"/>
    </source>
</evidence>
<keyword evidence="5" id="KW-0350">Heme biosynthesis</keyword>
<feature type="compositionally biased region" description="Low complexity" evidence="8">
    <location>
        <begin position="490"/>
        <end position="507"/>
    </location>
</feature>
<feature type="transmembrane region" description="Helical" evidence="9">
    <location>
        <begin position="84"/>
        <end position="102"/>
    </location>
</feature>
<name>A0A7S3R2B0_DUNTE</name>
<reference evidence="10" key="1">
    <citation type="submission" date="2021-01" db="EMBL/GenBank/DDBJ databases">
        <authorList>
            <person name="Corre E."/>
            <person name="Pelletier E."/>
            <person name="Niang G."/>
            <person name="Scheremetjew M."/>
            <person name="Finn R."/>
            <person name="Kale V."/>
            <person name="Holt S."/>
            <person name="Cochrane G."/>
            <person name="Meng A."/>
            <person name="Brown T."/>
            <person name="Cohen L."/>
        </authorList>
    </citation>
    <scope>NUCLEOTIDE SEQUENCE</scope>
    <source>
        <strain evidence="10">CCMP1320</strain>
    </source>
</reference>
<dbReference type="InterPro" id="IPR000537">
    <property type="entry name" value="UbiA_prenyltransferase"/>
</dbReference>
<evidence type="ECO:0000256" key="9">
    <source>
        <dbReference type="SAM" id="Phobius"/>
    </source>
</evidence>
<sequence length="527" mass="54310">MQCGSRGAAAGLWRAVQLCKGTALQNVSTHIPGQPSLGSSSLLHHLRQCLSTATIQQQAVAGAQQLGNSSWRQALKDLKQLSKFRLSALVALTGSAGFVAGSGEQLDWAGLAWTSLGTMGAACSANALNQLYEISNDARMRRTSNRPLPSGRMSPAFAAGFALASGAAGLGILYFKTNELTAGLGAANIMLYAGVYTPLKQLTVANTWVGALVGAIPPLMGWASAAGQLEWGAGVLAAALFSWQMPHFMALAWLCKEDYMRGSFRMLSALDSTGKRTAGVGFRHALLLLPLGLVAHCANVATPMFGWEAASLAALLALPAASFARAPSTQGARSLFRASLLYLPLLMLGLVVHRVPNDHTMDLQQIRERAVAAVPFRMLDVEGSGIGAAALNAYRLLAASAVLTAAAGGRVLGISTSALGELRCPSKAQCKAADQDSTSMTTSATHVLPEAGISSSSSSSSNSSSSNAAPTSVDSDSSGATACPSEHDGQQPQVGAQGAQGVSGSQGHPQGVVELAGGTGPLWSWRR</sequence>
<evidence type="ECO:0000256" key="2">
    <source>
        <dbReference type="ARBA" id="ARBA00022679"/>
    </source>
</evidence>
<gene>
    <name evidence="10" type="ORF">DTER00134_LOCUS15568</name>
</gene>
<evidence type="ECO:0000256" key="5">
    <source>
        <dbReference type="ARBA" id="ARBA00023133"/>
    </source>
</evidence>
<keyword evidence="3 9" id="KW-0812">Transmembrane</keyword>
<dbReference type="NCBIfam" id="TIGR01473">
    <property type="entry name" value="cyoE_ctaB"/>
    <property type="match status" value="1"/>
</dbReference>
<feature type="transmembrane region" description="Helical" evidence="9">
    <location>
        <begin position="276"/>
        <end position="298"/>
    </location>
</feature>
<keyword evidence="6 9" id="KW-0472">Membrane</keyword>
<feature type="transmembrane region" description="Helical" evidence="9">
    <location>
        <begin position="180"/>
        <end position="199"/>
    </location>
</feature>
<comment type="subcellular location">
    <subcellularLocation>
        <location evidence="1">Membrane</location>
        <topology evidence="1">Multi-pass membrane protein</topology>
    </subcellularLocation>
</comment>
<dbReference type="FunFam" id="1.10.357.140:FF:000006">
    <property type="entry name" value="Protoheme IX farnesyltransferase, mitochondrial"/>
    <property type="match status" value="1"/>
</dbReference>
<feature type="compositionally biased region" description="Low complexity" evidence="8">
    <location>
        <begin position="454"/>
        <end position="467"/>
    </location>
</feature>
<dbReference type="GO" id="GO:0016020">
    <property type="term" value="C:membrane"/>
    <property type="evidence" value="ECO:0007669"/>
    <property type="project" value="UniProtKB-SubCell"/>
</dbReference>
<accession>A0A7S3R2B0</accession>
<keyword evidence="2" id="KW-0808">Transferase</keyword>
<keyword evidence="4 9" id="KW-1133">Transmembrane helix</keyword>
<evidence type="ECO:0000313" key="10">
    <source>
        <dbReference type="EMBL" id="CAE0500495.1"/>
    </source>
</evidence>
<feature type="transmembrane region" description="Helical" evidence="9">
    <location>
        <begin position="108"/>
        <end position="132"/>
    </location>
</feature>
<evidence type="ECO:0000256" key="8">
    <source>
        <dbReference type="SAM" id="MobiDB-lite"/>
    </source>
</evidence>
<proteinExistence type="inferred from homology"/>
<feature type="compositionally biased region" description="Polar residues" evidence="8">
    <location>
        <begin position="468"/>
        <end position="480"/>
    </location>
</feature>
<dbReference type="EMBL" id="HBIP01025860">
    <property type="protein sequence ID" value="CAE0500495.1"/>
    <property type="molecule type" value="Transcribed_RNA"/>
</dbReference>
<feature type="transmembrane region" description="Helical" evidence="9">
    <location>
        <begin position="231"/>
        <end position="255"/>
    </location>
</feature>
<dbReference type="CDD" id="cd13957">
    <property type="entry name" value="PT_UbiA_Cox10"/>
    <property type="match status" value="1"/>
</dbReference>
<dbReference type="PANTHER" id="PTHR43448:SF2">
    <property type="entry name" value="PROTOHEME IX FARNESYLTRANSFERASE, MITOCHONDRIAL"/>
    <property type="match status" value="1"/>
</dbReference>
<dbReference type="GO" id="GO:0006784">
    <property type="term" value="P:heme A biosynthetic process"/>
    <property type="evidence" value="ECO:0007669"/>
    <property type="project" value="TreeGrafter"/>
</dbReference>
<evidence type="ECO:0000256" key="6">
    <source>
        <dbReference type="ARBA" id="ARBA00023136"/>
    </source>
</evidence>
<dbReference type="GO" id="GO:0008495">
    <property type="term" value="F:protoheme IX farnesyltransferase activity"/>
    <property type="evidence" value="ECO:0007669"/>
    <property type="project" value="InterPro"/>
</dbReference>
<dbReference type="AlphaFoldDB" id="A0A7S3R2B0"/>
<dbReference type="PANTHER" id="PTHR43448">
    <property type="entry name" value="PROTOHEME IX FARNESYLTRANSFERASE, MITOCHONDRIAL"/>
    <property type="match status" value="1"/>
</dbReference>
<dbReference type="GO" id="GO:0005739">
    <property type="term" value="C:mitochondrion"/>
    <property type="evidence" value="ECO:0007669"/>
    <property type="project" value="TreeGrafter"/>
</dbReference>
<dbReference type="InterPro" id="IPR006369">
    <property type="entry name" value="Protohaem_IX_farnesylTrfase"/>
</dbReference>
<dbReference type="Pfam" id="PF01040">
    <property type="entry name" value="UbiA"/>
    <property type="match status" value="1"/>
</dbReference>
<feature type="region of interest" description="Disordered" evidence="8">
    <location>
        <begin position="451"/>
        <end position="527"/>
    </location>
</feature>
<dbReference type="InterPro" id="IPR044878">
    <property type="entry name" value="UbiA_sf"/>
</dbReference>
<evidence type="ECO:0000256" key="1">
    <source>
        <dbReference type="ARBA" id="ARBA00004141"/>
    </source>
</evidence>
<feature type="transmembrane region" description="Helical" evidence="9">
    <location>
        <begin position="206"/>
        <end position="225"/>
    </location>
</feature>
<dbReference type="Gene3D" id="1.10.357.140">
    <property type="entry name" value="UbiA prenyltransferase"/>
    <property type="match status" value="1"/>
</dbReference>
<dbReference type="HAMAP" id="MF_00154">
    <property type="entry name" value="CyoE_CtaB"/>
    <property type="match status" value="1"/>
</dbReference>